<proteinExistence type="predicted"/>
<protein>
    <submittedName>
        <fullName evidence="1">6887_t:CDS:1</fullName>
    </submittedName>
</protein>
<name>A0A9N9KAH1_9GLOM</name>
<evidence type="ECO:0000313" key="2">
    <source>
        <dbReference type="Proteomes" id="UP000789396"/>
    </source>
</evidence>
<feature type="non-terminal residue" evidence="1">
    <location>
        <position position="39"/>
    </location>
</feature>
<dbReference type="EMBL" id="CAJVPZ010097111">
    <property type="protein sequence ID" value="CAG8819234.1"/>
    <property type="molecule type" value="Genomic_DNA"/>
</dbReference>
<sequence>YELSCALAALVSLHEGSGLLECETKESQTIRHVDSKLAK</sequence>
<feature type="non-terminal residue" evidence="1">
    <location>
        <position position="1"/>
    </location>
</feature>
<dbReference type="Proteomes" id="UP000789396">
    <property type="component" value="Unassembled WGS sequence"/>
</dbReference>
<gene>
    <name evidence="1" type="ORF">RFULGI_LOCUS19494</name>
</gene>
<dbReference type="AlphaFoldDB" id="A0A9N9KAH1"/>
<organism evidence="1 2">
    <name type="scientific">Racocetra fulgida</name>
    <dbReference type="NCBI Taxonomy" id="60492"/>
    <lineage>
        <taxon>Eukaryota</taxon>
        <taxon>Fungi</taxon>
        <taxon>Fungi incertae sedis</taxon>
        <taxon>Mucoromycota</taxon>
        <taxon>Glomeromycotina</taxon>
        <taxon>Glomeromycetes</taxon>
        <taxon>Diversisporales</taxon>
        <taxon>Gigasporaceae</taxon>
        <taxon>Racocetra</taxon>
    </lineage>
</organism>
<accession>A0A9N9KAH1</accession>
<keyword evidence="2" id="KW-1185">Reference proteome</keyword>
<evidence type="ECO:0000313" key="1">
    <source>
        <dbReference type="EMBL" id="CAG8819234.1"/>
    </source>
</evidence>
<comment type="caution">
    <text evidence="1">The sequence shown here is derived from an EMBL/GenBank/DDBJ whole genome shotgun (WGS) entry which is preliminary data.</text>
</comment>
<reference evidence="1" key="1">
    <citation type="submission" date="2021-06" db="EMBL/GenBank/DDBJ databases">
        <authorList>
            <person name="Kallberg Y."/>
            <person name="Tangrot J."/>
            <person name="Rosling A."/>
        </authorList>
    </citation>
    <scope>NUCLEOTIDE SEQUENCE</scope>
    <source>
        <strain evidence="1">IN212</strain>
    </source>
</reference>